<keyword evidence="3" id="KW-1185">Reference proteome</keyword>
<dbReference type="Proteomes" id="UP000652761">
    <property type="component" value="Unassembled WGS sequence"/>
</dbReference>
<accession>A0A843UZP2</accession>
<reference evidence="2" key="1">
    <citation type="submission" date="2017-07" db="EMBL/GenBank/DDBJ databases">
        <title>Taro Niue Genome Assembly and Annotation.</title>
        <authorList>
            <person name="Atibalentja N."/>
            <person name="Keating K."/>
            <person name="Fields C.J."/>
        </authorList>
    </citation>
    <scope>NUCLEOTIDE SEQUENCE</scope>
    <source>
        <strain evidence="2">Niue_2</strain>
        <tissue evidence="2">Leaf</tissue>
    </source>
</reference>
<protein>
    <submittedName>
        <fullName evidence="2">Uncharacterized protein</fullName>
    </submittedName>
</protein>
<proteinExistence type="predicted"/>
<evidence type="ECO:0000256" key="1">
    <source>
        <dbReference type="SAM" id="MobiDB-lite"/>
    </source>
</evidence>
<feature type="region of interest" description="Disordered" evidence="1">
    <location>
        <begin position="45"/>
        <end position="136"/>
    </location>
</feature>
<comment type="caution">
    <text evidence="2">The sequence shown here is derived from an EMBL/GenBank/DDBJ whole genome shotgun (WGS) entry which is preliminary data.</text>
</comment>
<name>A0A843UZP2_COLES</name>
<organism evidence="2 3">
    <name type="scientific">Colocasia esculenta</name>
    <name type="common">Wild taro</name>
    <name type="synonym">Arum esculentum</name>
    <dbReference type="NCBI Taxonomy" id="4460"/>
    <lineage>
        <taxon>Eukaryota</taxon>
        <taxon>Viridiplantae</taxon>
        <taxon>Streptophyta</taxon>
        <taxon>Embryophyta</taxon>
        <taxon>Tracheophyta</taxon>
        <taxon>Spermatophyta</taxon>
        <taxon>Magnoliopsida</taxon>
        <taxon>Liliopsida</taxon>
        <taxon>Araceae</taxon>
        <taxon>Aroideae</taxon>
        <taxon>Colocasieae</taxon>
        <taxon>Colocasia</taxon>
    </lineage>
</organism>
<dbReference type="AlphaFoldDB" id="A0A843UZP2"/>
<evidence type="ECO:0000313" key="2">
    <source>
        <dbReference type="EMBL" id="MQL89105.1"/>
    </source>
</evidence>
<sequence length="136" mass="15522">MAADYWLAASPLDADPDRRPHPWTSACGWRPDLWTSISFTWNNPQKTTELFSFGRPKEEKTRSRLHPLRESTQSTEGQRGQPETPSSPMRVRRRPRAPERSGDGAEMNRLQLFSGDHGRTAAATVVLLRPGRRQEK</sequence>
<evidence type="ECO:0000313" key="3">
    <source>
        <dbReference type="Proteomes" id="UP000652761"/>
    </source>
</evidence>
<dbReference type="EMBL" id="NMUH01001118">
    <property type="protein sequence ID" value="MQL89105.1"/>
    <property type="molecule type" value="Genomic_DNA"/>
</dbReference>
<gene>
    <name evidence="2" type="ORF">Taro_021682</name>
</gene>
<feature type="region of interest" description="Disordered" evidence="1">
    <location>
        <begin position="1"/>
        <end position="26"/>
    </location>
</feature>
<feature type="compositionally biased region" description="Polar residues" evidence="1">
    <location>
        <begin position="70"/>
        <end position="84"/>
    </location>
</feature>